<dbReference type="PANTHER" id="PTHR33751:SF13">
    <property type="entry name" value="CYTOCHROME BC1 COMPLEX CYTOCHROME C SUBUNIT"/>
    <property type="match status" value="1"/>
</dbReference>
<evidence type="ECO:0000256" key="11">
    <source>
        <dbReference type="ARBA" id="ARBA00022967"/>
    </source>
</evidence>
<evidence type="ECO:0000256" key="1">
    <source>
        <dbReference type="ARBA" id="ARBA00004651"/>
    </source>
</evidence>
<evidence type="ECO:0000256" key="20">
    <source>
        <dbReference type="SAM" id="MobiDB-lite"/>
    </source>
</evidence>
<feature type="binding site" description="covalent" evidence="18">
    <location>
        <position position="175"/>
    </location>
    <ligand>
        <name>heme c</name>
        <dbReference type="ChEBI" id="CHEBI:61717"/>
        <label>2</label>
    </ligand>
</feature>
<sequence>MRANTHTTARPSRQARSSRPAGPNRKAGRRHPLATIALIAIGLGLTGGAYAAFNTSTASAAPTVASQESVDQGKKLFQANCATCHGLNATGTSNGPSLIGVGAAAVDFQVGTGRMPMAMQGPQAPEKPVQFTEADIKALSAYVASLAPGPGIPDASLLDGKGNAANGGELFRVNCAMCHNVAGAGGALTEGKYAPPLKGVSAQHIYEAMVTGPQNMPVFNDLNISPSDKRDIITYLKYIEKNQSPGGFELGSLGPVAEGLFLWIFGVGAVIALTVWITAKSN</sequence>
<evidence type="ECO:0000256" key="18">
    <source>
        <dbReference type="PIRSR" id="PIRSR000007-50"/>
    </source>
</evidence>
<feature type="binding site" description="covalent" evidence="18">
    <location>
        <position position="84"/>
    </location>
    <ligand>
        <name>heme c</name>
        <dbReference type="ChEBI" id="CHEBI:61717"/>
        <label>1</label>
    </ligand>
</feature>
<feature type="domain" description="Cytochrome c" evidence="21">
    <location>
        <begin position="68"/>
        <end position="147"/>
    </location>
</feature>
<keyword evidence="4 17" id="KW-0813">Transport</keyword>
<dbReference type="RefSeq" id="WP_163289569.1">
    <property type="nucleotide sequence ID" value="NZ_JAAGWY010000002.1"/>
</dbReference>
<feature type="transmembrane region" description="Helical" evidence="17">
    <location>
        <begin position="260"/>
        <end position="279"/>
    </location>
</feature>
<comment type="subcellular location">
    <subcellularLocation>
        <location evidence="1 17">Cell membrane</location>
        <topology evidence="1 17">Multi-pass membrane protein</topology>
    </subcellularLocation>
</comment>
<evidence type="ECO:0000256" key="3">
    <source>
        <dbReference type="ARBA" id="ARBA00017819"/>
    </source>
</evidence>
<keyword evidence="5 17" id="KW-1003">Cell membrane</keyword>
<dbReference type="AlphaFoldDB" id="A0A6L9XXH0"/>
<feature type="compositionally biased region" description="Low complexity" evidence="20">
    <location>
        <begin position="9"/>
        <end position="23"/>
    </location>
</feature>
<keyword evidence="15 17" id="KW-0472">Membrane</keyword>
<accession>A0A6L9XXH0</accession>
<evidence type="ECO:0000256" key="2">
    <source>
        <dbReference type="ARBA" id="ARBA00012951"/>
    </source>
</evidence>
<keyword evidence="8 17" id="KW-0812">Transmembrane</keyword>
<dbReference type="InterPro" id="IPR036909">
    <property type="entry name" value="Cyt_c-like_dom_sf"/>
</dbReference>
<evidence type="ECO:0000256" key="15">
    <source>
        <dbReference type="ARBA" id="ARBA00023136"/>
    </source>
</evidence>
<dbReference type="InterPro" id="IPR009056">
    <property type="entry name" value="Cyt_c-like_dom"/>
</dbReference>
<feature type="region of interest" description="Disordered" evidence="20">
    <location>
        <begin position="1"/>
        <end position="30"/>
    </location>
</feature>
<feature type="binding site" description="covalent" evidence="18">
    <location>
        <position position="178"/>
    </location>
    <ligand>
        <name>heme c</name>
        <dbReference type="ChEBI" id="CHEBI:61717"/>
        <label>2</label>
    </ligand>
</feature>
<comment type="subunit">
    <text evidence="17">The cytochrome bc1 complex is composed of a cytochrome b (QcrB), the Rieske iron-sulfur protein (QcrA) and a diheme cytochrome c (QcrC) subunit.</text>
</comment>
<evidence type="ECO:0000256" key="7">
    <source>
        <dbReference type="ARBA" id="ARBA00022660"/>
    </source>
</evidence>
<keyword evidence="13 17" id="KW-1133">Transmembrane helix</keyword>
<evidence type="ECO:0000256" key="4">
    <source>
        <dbReference type="ARBA" id="ARBA00022448"/>
    </source>
</evidence>
<dbReference type="EMBL" id="JAAGWY010000002">
    <property type="protein sequence ID" value="NEN06121.1"/>
    <property type="molecule type" value="Genomic_DNA"/>
</dbReference>
<keyword evidence="12 17" id="KW-0249">Electron transport</keyword>
<feature type="binding site" description="axial binding residue" evidence="19">
    <location>
        <position position="85"/>
    </location>
    <ligand>
        <name>heme c</name>
        <dbReference type="ChEBI" id="CHEBI:61717"/>
        <label>1</label>
    </ligand>
    <ligandPart>
        <name>Fe</name>
        <dbReference type="ChEBI" id="CHEBI:18248"/>
    </ligandPart>
</feature>
<dbReference type="GO" id="GO:0008121">
    <property type="term" value="F:quinol-cytochrome-c reductase activity"/>
    <property type="evidence" value="ECO:0007669"/>
    <property type="project" value="UniProtKB-UniRule"/>
</dbReference>
<comment type="caution">
    <text evidence="22">The sequence shown here is derived from an EMBL/GenBank/DDBJ whole genome shotgun (WGS) entry which is preliminary data.</text>
</comment>
<organism evidence="22 23">
    <name type="scientific">Leifsonia tongyongensis</name>
    <dbReference type="NCBI Taxonomy" id="1268043"/>
    <lineage>
        <taxon>Bacteria</taxon>
        <taxon>Bacillati</taxon>
        <taxon>Actinomycetota</taxon>
        <taxon>Actinomycetes</taxon>
        <taxon>Micrococcales</taxon>
        <taxon>Microbacteriaceae</taxon>
        <taxon>Leifsonia</taxon>
    </lineage>
</organism>
<dbReference type="SUPFAM" id="SSF46626">
    <property type="entry name" value="Cytochrome c"/>
    <property type="match status" value="2"/>
</dbReference>
<dbReference type="GO" id="GO:0020037">
    <property type="term" value="F:heme binding"/>
    <property type="evidence" value="ECO:0007669"/>
    <property type="project" value="UniProtKB-UniRule"/>
</dbReference>
<dbReference type="InterPro" id="IPR050597">
    <property type="entry name" value="Cytochrome_c_Oxidase_Subunit"/>
</dbReference>
<name>A0A6L9XXH0_9MICO</name>
<feature type="binding site" description="axial binding residue" evidence="19">
    <location>
        <position position="179"/>
    </location>
    <ligand>
        <name>heme c</name>
        <dbReference type="ChEBI" id="CHEBI:61717"/>
        <label>2</label>
    </ligand>
    <ligandPart>
        <name>Fe</name>
        <dbReference type="ChEBI" id="CHEBI:18248"/>
    </ligandPart>
</feature>
<evidence type="ECO:0000256" key="14">
    <source>
        <dbReference type="ARBA" id="ARBA00023004"/>
    </source>
</evidence>
<dbReference type="EC" id="7.1.1.8" evidence="2 17"/>
<keyword evidence="10" id="KW-0677">Repeat</keyword>
<dbReference type="GO" id="GO:0005886">
    <property type="term" value="C:plasma membrane"/>
    <property type="evidence" value="ECO:0007669"/>
    <property type="project" value="UniProtKB-SubCell"/>
</dbReference>
<gene>
    <name evidence="22" type="ORF">G3T36_09555</name>
</gene>
<dbReference type="PIRSF" id="PIRSF000007">
    <property type="entry name" value="Ubiq_cycred_cyc"/>
    <property type="match status" value="1"/>
</dbReference>
<keyword evidence="6 17" id="KW-0349">Heme</keyword>
<evidence type="ECO:0000256" key="12">
    <source>
        <dbReference type="ARBA" id="ARBA00022982"/>
    </source>
</evidence>
<evidence type="ECO:0000256" key="17">
    <source>
        <dbReference type="PIRNR" id="PIRNR000007"/>
    </source>
</evidence>
<dbReference type="GO" id="GO:0005506">
    <property type="term" value="F:iron ion binding"/>
    <property type="evidence" value="ECO:0007669"/>
    <property type="project" value="UniProtKB-UniRule"/>
</dbReference>
<keyword evidence="11 17" id="KW-1278">Translocase</keyword>
<evidence type="ECO:0000256" key="5">
    <source>
        <dbReference type="ARBA" id="ARBA00022475"/>
    </source>
</evidence>
<dbReference type="Proteomes" id="UP000474967">
    <property type="component" value="Unassembled WGS sequence"/>
</dbReference>
<dbReference type="InterPro" id="IPR009152">
    <property type="entry name" value="bc1_cytC-su"/>
</dbReference>
<keyword evidence="7 17" id="KW-0679">Respiratory chain</keyword>
<evidence type="ECO:0000256" key="9">
    <source>
        <dbReference type="ARBA" id="ARBA00022723"/>
    </source>
</evidence>
<evidence type="ECO:0000256" key="6">
    <source>
        <dbReference type="ARBA" id="ARBA00022617"/>
    </source>
</evidence>
<evidence type="ECO:0000259" key="21">
    <source>
        <dbReference type="PROSITE" id="PS51007"/>
    </source>
</evidence>
<comment type="PTM">
    <text evidence="18">Binds 2 heme c groups covalently per subunit.</text>
</comment>
<comment type="catalytic activity">
    <reaction evidence="16 17">
        <text>a quinol + 2 Fe(III)-[cytochrome c](out) = a quinone + 2 Fe(II)-[cytochrome c](out) + 2 H(+)(out)</text>
        <dbReference type="Rhea" id="RHEA:11484"/>
        <dbReference type="Rhea" id="RHEA-COMP:10350"/>
        <dbReference type="Rhea" id="RHEA-COMP:14399"/>
        <dbReference type="ChEBI" id="CHEBI:15378"/>
        <dbReference type="ChEBI" id="CHEBI:24646"/>
        <dbReference type="ChEBI" id="CHEBI:29033"/>
        <dbReference type="ChEBI" id="CHEBI:29034"/>
        <dbReference type="ChEBI" id="CHEBI:132124"/>
        <dbReference type="EC" id="7.1.1.8"/>
    </reaction>
</comment>
<feature type="domain" description="Cytochrome c" evidence="21">
    <location>
        <begin position="162"/>
        <end position="240"/>
    </location>
</feature>
<evidence type="ECO:0000256" key="19">
    <source>
        <dbReference type="PIRSR" id="PIRSR000007-51"/>
    </source>
</evidence>
<evidence type="ECO:0000256" key="8">
    <source>
        <dbReference type="ARBA" id="ARBA00022692"/>
    </source>
</evidence>
<keyword evidence="23" id="KW-1185">Reference proteome</keyword>
<evidence type="ECO:0000256" key="13">
    <source>
        <dbReference type="ARBA" id="ARBA00022989"/>
    </source>
</evidence>
<dbReference type="Pfam" id="PF00034">
    <property type="entry name" value="Cytochrom_C"/>
    <property type="match status" value="1"/>
</dbReference>
<proteinExistence type="predicted"/>
<dbReference type="Gene3D" id="1.10.760.10">
    <property type="entry name" value="Cytochrome c-like domain"/>
    <property type="match status" value="2"/>
</dbReference>
<keyword evidence="9 17" id="KW-0479">Metal-binding</keyword>
<evidence type="ECO:0000256" key="10">
    <source>
        <dbReference type="ARBA" id="ARBA00022737"/>
    </source>
</evidence>
<dbReference type="PANTHER" id="PTHR33751">
    <property type="entry name" value="CBB3-TYPE CYTOCHROME C OXIDASE SUBUNIT FIXP"/>
    <property type="match status" value="1"/>
</dbReference>
<keyword evidence="14 17" id="KW-0408">Iron</keyword>
<dbReference type="PROSITE" id="PS51007">
    <property type="entry name" value="CYTC"/>
    <property type="match status" value="2"/>
</dbReference>
<comment type="caution">
    <text evidence="17">Lacks conserved residue(s) required for the propagation of feature annotation.</text>
</comment>
<evidence type="ECO:0000256" key="16">
    <source>
        <dbReference type="ARBA" id="ARBA00029351"/>
    </source>
</evidence>
<evidence type="ECO:0000313" key="23">
    <source>
        <dbReference type="Proteomes" id="UP000474967"/>
    </source>
</evidence>
<reference evidence="22 23" key="1">
    <citation type="journal article" date="2014" name="J. Microbiol.">
        <title>Diaminobutyricibacter tongyongensis gen. nov., sp. nov. and Homoserinibacter gongjuensis gen. nov., sp. nov. belong to the family Microbacteriaceae.</title>
        <authorList>
            <person name="Kim S.J."/>
            <person name="Ahn J.H."/>
            <person name="Weon H.Y."/>
            <person name="Hamada M."/>
            <person name="Suzuki K."/>
            <person name="Kwon S.W."/>
        </authorList>
    </citation>
    <scope>NUCLEOTIDE SEQUENCE [LARGE SCALE GENOMIC DNA]</scope>
    <source>
        <strain evidence="22 23">NBRC 108724</strain>
    </source>
</reference>
<dbReference type="Pfam" id="PF13442">
    <property type="entry name" value="Cytochrome_CBB3"/>
    <property type="match status" value="1"/>
</dbReference>
<evidence type="ECO:0000313" key="22">
    <source>
        <dbReference type="EMBL" id="NEN06121.1"/>
    </source>
</evidence>
<feature type="binding site" description="covalent" evidence="18">
    <location>
        <position position="81"/>
    </location>
    <ligand>
        <name>heme c</name>
        <dbReference type="ChEBI" id="CHEBI:61717"/>
        <label>1</label>
    </ligand>
</feature>
<protein>
    <recommendedName>
        <fullName evidence="3 17">Cytochrome bc1 complex cytochrome c subunit</fullName>
        <ecNumber evidence="2 17">7.1.1.8</ecNumber>
    </recommendedName>
</protein>